<dbReference type="InterPro" id="IPR010921">
    <property type="entry name" value="Trp_repressor/repl_initiator"/>
</dbReference>
<evidence type="ECO:0000313" key="1">
    <source>
        <dbReference type="EMBL" id="WVX66688.1"/>
    </source>
</evidence>
<name>A0ABZ2C4V7_9PROT</name>
<dbReference type="EMBL" id="CP133270">
    <property type="protein sequence ID" value="WVX66688.1"/>
    <property type="molecule type" value="Genomic_DNA"/>
</dbReference>
<protein>
    <submittedName>
        <fullName evidence="1">IS3 family transposase domain protein</fullName>
    </submittedName>
</protein>
<accession>A0ABZ2C4V7</accession>
<reference evidence="1 2" key="1">
    <citation type="journal article" date="2024" name="Environ. Microbiol.">
        <title>Novel evolutionary insights on the interactions of the Holosporales (Alphaproteobacteria) with eukaryotic hosts from comparative genomics.</title>
        <authorList>
            <person name="Giovannini M."/>
            <person name="Petroni G."/>
            <person name="Castelli M."/>
        </authorList>
    </citation>
    <scope>NUCLEOTIDE SEQUENCE [LARGE SCALE GENOMIC DNA]</scope>
    <source>
        <strain evidence="1 2">US_Bl 15I1</strain>
    </source>
</reference>
<proteinExistence type="predicted"/>
<dbReference type="Proteomes" id="UP001330434">
    <property type="component" value="Chromosome"/>
</dbReference>
<keyword evidence="2" id="KW-1185">Reference proteome</keyword>
<dbReference type="SUPFAM" id="SSF48295">
    <property type="entry name" value="TrpR-like"/>
    <property type="match status" value="1"/>
</dbReference>
<gene>
    <name evidence="1" type="ORF">Bealeia1_00872</name>
</gene>
<organism evidence="1 2">
    <name type="scientific">Candidatus Bealeia paramacronuclearis</name>
    <dbReference type="NCBI Taxonomy" id="1921001"/>
    <lineage>
        <taxon>Bacteria</taxon>
        <taxon>Pseudomonadati</taxon>
        <taxon>Pseudomonadota</taxon>
        <taxon>Alphaproteobacteria</taxon>
        <taxon>Holosporales</taxon>
        <taxon>Holosporaceae</taxon>
        <taxon>Candidatus Bealeia</taxon>
    </lineage>
</organism>
<evidence type="ECO:0000313" key="2">
    <source>
        <dbReference type="Proteomes" id="UP001330434"/>
    </source>
</evidence>
<sequence>MRKSHSKDFKFKVALEVIRGEMTIAQIVLKYQVADSLVHKWKKQLLSDFGPIHGEHFQCLKAFKKVTSKPLCP</sequence>